<sequence length="328" mass="36075">MELFSYSNLVHAIAGGSGSAVAMSALYPLDTVRTRLQLEEGRTSKNTFIQMAEIYKHEGIGGLYRGLLPVIESLYCSNFVYFYTFHGLRRVANEDKAAVKDLLLAMLAGSVNVMMTNPLWVVNTRLKMQGAKVTTASTSTSSTSSQASPSHRHYKGMLDGLLKVRREEGITDGLLKVRREEGITGLWSGAASSLVLTINPAIQFMVYEAMKRQAQRVSGGKQMSSLAVFGVGATAKALATILTYPIQLVQAKQRHGHNYEGLPQKAGLISIMFYIIRRHGFWGLFKGLEAKLLQTVLTAALMFVCYEKIAAVVFAVLVGRKKDMMVKH</sequence>
<dbReference type="EMBL" id="JAWQEG010004372">
    <property type="protein sequence ID" value="KAK3861927.1"/>
    <property type="molecule type" value="Genomic_DNA"/>
</dbReference>
<keyword evidence="8" id="KW-0576">Peroxisome</keyword>
<dbReference type="Gene3D" id="1.50.40.10">
    <property type="entry name" value="Mitochondrial carrier domain"/>
    <property type="match status" value="1"/>
</dbReference>
<reference evidence="12" key="1">
    <citation type="submission" date="2023-10" db="EMBL/GenBank/DDBJ databases">
        <title>Genome assemblies of two species of porcelain crab, Petrolisthes cinctipes and Petrolisthes manimaculis (Anomura: Porcellanidae).</title>
        <authorList>
            <person name="Angst P."/>
        </authorList>
    </citation>
    <scope>NUCLEOTIDE SEQUENCE</scope>
    <source>
        <strain evidence="12">PB745_01</strain>
        <tissue evidence="12">Gill</tissue>
    </source>
</reference>
<dbReference type="Pfam" id="PF00153">
    <property type="entry name" value="Mito_carr"/>
    <property type="match status" value="3"/>
</dbReference>
<evidence type="ECO:0000256" key="5">
    <source>
        <dbReference type="ARBA" id="ARBA00022737"/>
    </source>
</evidence>
<feature type="repeat" description="Solcar" evidence="9">
    <location>
        <begin position="6"/>
        <end position="91"/>
    </location>
</feature>
<evidence type="ECO:0000256" key="10">
    <source>
        <dbReference type="RuleBase" id="RU000488"/>
    </source>
</evidence>
<feature type="transmembrane region" description="Helical" evidence="11">
    <location>
        <begin position="6"/>
        <end position="27"/>
    </location>
</feature>
<feature type="transmembrane region" description="Helical" evidence="11">
    <location>
        <begin position="186"/>
        <end position="206"/>
    </location>
</feature>
<dbReference type="InterPro" id="IPR002067">
    <property type="entry name" value="MCP"/>
</dbReference>
<dbReference type="GO" id="GO:0005778">
    <property type="term" value="C:peroxisomal membrane"/>
    <property type="evidence" value="ECO:0007669"/>
    <property type="project" value="UniProtKB-SubCell"/>
</dbReference>
<proteinExistence type="inferred from homology"/>
<keyword evidence="13" id="KW-1185">Reference proteome</keyword>
<evidence type="ECO:0000256" key="3">
    <source>
        <dbReference type="ARBA" id="ARBA00022448"/>
    </source>
</evidence>
<name>A0AAE1EV34_PETCI</name>
<dbReference type="Proteomes" id="UP001286313">
    <property type="component" value="Unassembled WGS sequence"/>
</dbReference>
<accession>A0AAE1EV34</accession>
<dbReference type="GO" id="GO:0015230">
    <property type="term" value="F:FAD transmembrane transporter activity"/>
    <property type="evidence" value="ECO:0007669"/>
    <property type="project" value="TreeGrafter"/>
</dbReference>
<evidence type="ECO:0000313" key="13">
    <source>
        <dbReference type="Proteomes" id="UP001286313"/>
    </source>
</evidence>
<dbReference type="PROSITE" id="PS50920">
    <property type="entry name" value="SOLCAR"/>
    <property type="match status" value="3"/>
</dbReference>
<dbReference type="GO" id="GO:0051724">
    <property type="term" value="F:NAD transmembrane transporter activity"/>
    <property type="evidence" value="ECO:0007669"/>
    <property type="project" value="TreeGrafter"/>
</dbReference>
<dbReference type="GO" id="GO:0015228">
    <property type="term" value="F:coenzyme A transmembrane transporter activity"/>
    <property type="evidence" value="ECO:0007669"/>
    <property type="project" value="TreeGrafter"/>
</dbReference>
<feature type="transmembrane region" description="Helical" evidence="11">
    <location>
        <begin position="226"/>
        <end position="246"/>
    </location>
</feature>
<dbReference type="GO" id="GO:0005347">
    <property type="term" value="F:ATP transmembrane transporter activity"/>
    <property type="evidence" value="ECO:0007669"/>
    <property type="project" value="TreeGrafter"/>
</dbReference>
<dbReference type="EMBL" id="JAWQEG010004372">
    <property type="protein sequence ID" value="KAK3861926.1"/>
    <property type="molecule type" value="Genomic_DNA"/>
</dbReference>
<dbReference type="GO" id="GO:0044610">
    <property type="term" value="F:FMN transmembrane transporter activity"/>
    <property type="evidence" value="ECO:0007669"/>
    <property type="project" value="TreeGrafter"/>
</dbReference>
<evidence type="ECO:0000256" key="2">
    <source>
        <dbReference type="ARBA" id="ARBA00006375"/>
    </source>
</evidence>
<dbReference type="PRINTS" id="PR00926">
    <property type="entry name" value="MITOCARRIER"/>
</dbReference>
<evidence type="ECO:0000313" key="12">
    <source>
        <dbReference type="EMBL" id="KAK3861926.1"/>
    </source>
</evidence>
<keyword evidence="7 9" id="KW-0472">Membrane</keyword>
<dbReference type="AlphaFoldDB" id="A0AAE1EV34"/>
<keyword evidence="3 10" id="KW-0813">Transport</keyword>
<organism evidence="12 13">
    <name type="scientific">Petrolisthes cinctipes</name>
    <name type="common">Flat porcelain crab</name>
    <dbReference type="NCBI Taxonomy" id="88211"/>
    <lineage>
        <taxon>Eukaryota</taxon>
        <taxon>Metazoa</taxon>
        <taxon>Ecdysozoa</taxon>
        <taxon>Arthropoda</taxon>
        <taxon>Crustacea</taxon>
        <taxon>Multicrustacea</taxon>
        <taxon>Malacostraca</taxon>
        <taxon>Eumalacostraca</taxon>
        <taxon>Eucarida</taxon>
        <taxon>Decapoda</taxon>
        <taxon>Pleocyemata</taxon>
        <taxon>Anomura</taxon>
        <taxon>Galatheoidea</taxon>
        <taxon>Porcellanidae</taxon>
        <taxon>Petrolisthes</taxon>
    </lineage>
</organism>
<evidence type="ECO:0000256" key="9">
    <source>
        <dbReference type="PROSITE-ProRule" id="PRU00282"/>
    </source>
</evidence>
<protein>
    <recommendedName>
        <fullName evidence="14">Peroxisomal membrane protein PMP34</fullName>
    </recommendedName>
</protein>
<feature type="transmembrane region" description="Helical" evidence="11">
    <location>
        <begin position="103"/>
        <end position="122"/>
    </location>
</feature>
<dbReference type="InterPro" id="IPR023395">
    <property type="entry name" value="MCP_dom_sf"/>
</dbReference>
<evidence type="ECO:0000256" key="7">
    <source>
        <dbReference type="ARBA" id="ARBA00023136"/>
    </source>
</evidence>
<evidence type="ECO:0000256" key="11">
    <source>
        <dbReference type="SAM" id="Phobius"/>
    </source>
</evidence>
<evidence type="ECO:0000256" key="8">
    <source>
        <dbReference type="ARBA" id="ARBA00023140"/>
    </source>
</evidence>
<feature type="transmembrane region" description="Helical" evidence="11">
    <location>
        <begin position="266"/>
        <end position="285"/>
    </location>
</feature>
<feature type="repeat" description="Solcar" evidence="9">
    <location>
        <begin position="96"/>
        <end position="213"/>
    </location>
</feature>
<dbReference type="SUPFAM" id="SSF103506">
    <property type="entry name" value="Mitochondrial carrier"/>
    <property type="match status" value="1"/>
</dbReference>
<evidence type="ECO:0000256" key="6">
    <source>
        <dbReference type="ARBA" id="ARBA00022989"/>
    </source>
</evidence>
<dbReference type="PANTHER" id="PTHR45939">
    <property type="entry name" value="PEROXISOMAL MEMBRANE PROTEIN PMP34-RELATED"/>
    <property type="match status" value="1"/>
</dbReference>
<feature type="transmembrane region" description="Helical" evidence="11">
    <location>
        <begin position="297"/>
        <end position="318"/>
    </location>
</feature>
<gene>
    <name evidence="12" type="ORF">Pcinc_032155</name>
</gene>
<keyword evidence="5" id="KW-0677">Repeat</keyword>
<feature type="transmembrane region" description="Helical" evidence="11">
    <location>
        <begin position="63"/>
        <end position="83"/>
    </location>
</feature>
<comment type="subcellular location">
    <subcellularLocation>
        <location evidence="1">Peroxisome membrane</location>
        <topology evidence="1">Multi-pass membrane protein</topology>
    </subcellularLocation>
</comment>
<dbReference type="PANTHER" id="PTHR45939:SF5">
    <property type="entry name" value="PEROXISOMAL MEMBRANE PROTEIN PMP34"/>
    <property type="match status" value="1"/>
</dbReference>
<evidence type="ECO:0008006" key="14">
    <source>
        <dbReference type="Google" id="ProtNLM"/>
    </source>
</evidence>
<feature type="repeat" description="Solcar" evidence="9">
    <location>
        <begin position="223"/>
        <end position="312"/>
    </location>
</feature>
<dbReference type="InterPro" id="IPR052217">
    <property type="entry name" value="Mito/Peroxisomal_Carrier"/>
</dbReference>
<comment type="similarity">
    <text evidence="2 10">Belongs to the mitochondrial carrier (TC 2.A.29) family.</text>
</comment>
<dbReference type="InterPro" id="IPR018108">
    <property type="entry name" value="MCP_transmembrane"/>
</dbReference>
<evidence type="ECO:0000256" key="4">
    <source>
        <dbReference type="ARBA" id="ARBA00022692"/>
    </source>
</evidence>
<dbReference type="GO" id="GO:0015217">
    <property type="term" value="F:ADP transmembrane transporter activity"/>
    <property type="evidence" value="ECO:0007669"/>
    <property type="project" value="TreeGrafter"/>
</dbReference>
<keyword evidence="4 9" id="KW-0812">Transmembrane</keyword>
<evidence type="ECO:0000256" key="1">
    <source>
        <dbReference type="ARBA" id="ARBA00004585"/>
    </source>
</evidence>
<dbReference type="GO" id="GO:0080122">
    <property type="term" value="F:AMP transmembrane transporter activity"/>
    <property type="evidence" value="ECO:0007669"/>
    <property type="project" value="TreeGrafter"/>
</dbReference>
<keyword evidence="6 11" id="KW-1133">Transmembrane helix</keyword>
<comment type="caution">
    <text evidence="12">The sequence shown here is derived from an EMBL/GenBank/DDBJ whole genome shotgun (WGS) entry which is preliminary data.</text>
</comment>